<dbReference type="InterPro" id="IPR052014">
    <property type="entry name" value="Dictyostelium_Tiger"/>
</dbReference>
<dbReference type="AlphaFoldDB" id="A0AAN7YRP9"/>
<feature type="region of interest" description="Disordered" evidence="5">
    <location>
        <begin position="788"/>
        <end position="851"/>
    </location>
</feature>
<keyword evidence="4" id="KW-0325">Glycoprotein</keyword>
<organism evidence="8 9">
    <name type="scientific">Dictyostelium firmibasis</name>
    <dbReference type="NCBI Taxonomy" id="79012"/>
    <lineage>
        <taxon>Eukaryota</taxon>
        <taxon>Amoebozoa</taxon>
        <taxon>Evosea</taxon>
        <taxon>Eumycetozoa</taxon>
        <taxon>Dictyostelia</taxon>
        <taxon>Dictyosteliales</taxon>
        <taxon>Dictyosteliaceae</taxon>
        <taxon>Dictyostelium</taxon>
    </lineage>
</organism>
<dbReference type="PANTHER" id="PTHR31341:SF11">
    <property type="entry name" value="IPT_TIG DOMAIN-CONTAINING PROTEIN"/>
    <property type="match status" value="1"/>
</dbReference>
<protein>
    <recommendedName>
        <fullName evidence="7">IPT/TIG domain-containing protein</fullName>
    </recommendedName>
</protein>
<feature type="signal peptide" evidence="6">
    <location>
        <begin position="1"/>
        <end position="19"/>
    </location>
</feature>
<evidence type="ECO:0000313" key="8">
    <source>
        <dbReference type="EMBL" id="KAK5578986.1"/>
    </source>
</evidence>
<dbReference type="Proteomes" id="UP001344447">
    <property type="component" value="Unassembled WGS sequence"/>
</dbReference>
<evidence type="ECO:0000313" key="9">
    <source>
        <dbReference type="Proteomes" id="UP001344447"/>
    </source>
</evidence>
<feature type="domain" description="IPT/TIG" evidence="7">
    <location>
        <begin position="270"/>
        <end position="358"/>
    </location>
</feature>
<dbReference type="GO" id="GO:0016020">
    <property type="term" value="C:membrane"/>
    <property type="evidence" value="ECO:0007669"/>
    <property type="project" value="UniProtKB-SubCell"/>
</dbReference>
<dbReference type="Gene3D" id="2.60.40.10">
    <property type="entry name" value="Immunoglobulins"/>
    <property type="match status" value="3"/>
</dbReference>
<accession>A0AAN7YRP9</accession>
<reference evidence="8 9" key="1">
    <citation type="submission" date="2023-11" db="EMBL/GenBank/DDBJ databases">
        <title>Dfirmibasis_genome.</title>
        <authorList>
            <person name="Edelbroek B."/>
            <person name="Kjellin J."/>
            <person name="Jerlstrom-Hultqvist J."/>
            <person name="Soderbom F."/>
        </authorList>
    </citation>
    <scope>NUCLEOTIDE SEQUENCE [LARGE SCALE GENOMIC DNA]</scope>
    <source>
        <strain evidence="8 9">TNS-C-14</strain>
    </source>
</reference>
<evidence type="ECO:0000259" key="7">
    <source>
        <dbReference type="SMART" id="SM00429"/>
    </source>
</evidence>
<dbReference type="SUPFAM" id="SSF81296">
    <property type="entry name" value="E set domains"/>
    <property type="match status" value="4"/>
</dbReference>
<evidence type="ECO:0000256" key="2">
    <source>
        <dbReference type="ARBA" id="ARBA00022729"/>
    </source>
</evidence>
<evidence type="ECO:0000256" key="3">
    <source>
        <dbReference type="ARBA" id="ARBA00023136"/>
    </source>
</evidence>
<keyword evidence="2 6" id="KW-0732">Signal</keyword>
<feature type="compositionally biased region" description="Low complexity" evidence="5">
    <location>
        <begin position="790"/>
        <end position="808"/>
    </location>
</feature>
<sequence>MKILYILLVIICILNLVKAGFDVSVEGKKLVYVGTKVDKFLTSIILTDKNCPTIKIIFTCTRKGKDGCICKSTDLDFTKLIGSTVTFNGRYMDGKDITTQHQIIGMPVPPPKDLKFIPSTEAGLSLVTGNFLRFGYDVKTLKVIIGGKPKTLNLDPPIPKDATKFNVQNIGGSGSFTVQLGSSSFKLNFAPPSIQKIESTNGQLTITGSNFYVDKKLVKILIGNEVLTSSIISVKNDLIEFNYEPKLTQATSIKVEVDGLSSTLSQFKFTPVPLSINSVPNSGGVVTISGKCLKGASGDKSKTTISIGTYPCEIVSQISTEIICKLPPSNEQGGSKNLKVFIDIDNILNTNQLQYSYGIPKILSIKQKGVTFIIEGTSLGSKDISRITVTDQNKEENTITPTDDDDGEKSLVFTLPSKIFGGNIVVTHNEDISNVLDFFTSPFLTEPLTLAPTEGGLFEISGFYLNPLGVKPTVQIENTGKTNPIECTNVVQAIDGSKLSCTLSAGTGNKMVAVVSYGNSNNQPFRIVFSYQPPFEILTTQKQNILEIEGENLGSDSSLVELTLNNGVIKADSVKNNVASFTLLETSLSDNNAIIIVDGLSSDPNGFKISILPVCKSISSPNTDGGKISIVGSYFDSKSTTTVMVSEKPCTSVTVFSSTTLECIAPKGSGANNPVIISVGDVQVQSQINLSYNLPTIVSVTKVDQIKGGNVTIIGSNFADSESNSITINSRNCKNIVVVDSFKMECSLEPLIVTNDTITSDPESKSFINVTINGQSFGDNIFEWGKPESETPSISSSPITLLPSQTPSIKSNSTLKPNSTLKSKPTPTPNLNSNNNGTNTNTNNTNTENDENNHSNAFKICQSFSLILVSVVFYLFSF</sequence>
<gene>
    <name evidence="8" type="ORF">RB653_008662</name>
</gene>
<proteinExistence type="predicted"/>
<dbReference type="InterPro" id="IPR013783">
    <property type="entry name" value="Ig-like_fold"/>
</dbReference>
<evidence type="ECO:0000256" key="5">
    <source>
        <dbReference type="SAM" id="MobiDB-lite"/>
    </source>
</evidence>
<feature type="domain" description="IPT/TIG" evidence="7">
    <location>
        <begin position="612"/>
        <end position="693"/>
    </location>
</feature>
<dbReference type="PANTHER" id="PTHR31341">
    <property type="entry name" value="IPT/TIG DOMAIN-CONTAINING PROTEIN-RELATED-RELATED"/>
    <property type="match status" value="1"/>
</dbReference>
<feature type="compositionally biased region" description="Polar residues" evidence="5">
    <location>
        <begin position="809"/>
        <end position="825"/>
    </location>
</feature>
<dbReference type="SMART" id="SM00429">
    <property type="entry name" value="IPT"/>
    <property type="match status" value="2"/>
</dbReference>
<evidence type="ECO:0000256" key="1">
    <source>
        <dbReference type="ARBA" id="ARBA00004370"/>
    </source>
</evidence>
<name>A0AAN7YRP9_9MYCE</name>
<dbReference type="Pfam" id="PF01833">
    <property type="entry name" value="TIG"/>
    <property type="match status" value="4"/>
</dbReference>
<evidence type="ECO:0000256" key="4">
    <source>
        <dbReference type="ARBA" id="ARBA00023180"/>
    </source>
</evidence>
<dbReference type="EMBL" id="JAVFKY010000003">
    <property type="protein sequence ID" value="KAK5578986.1"/>
    <property type="molecule type" value="Genomic_DNA"/>
</dbReference>
<dbReference type="InterPro" id="IPR014756">
    <property type="entry name" value="Ig_E-set"/>
</dbReference>
<dbReference type="InterPro" id="IPR002909">
    <property type="entry name" value="IPT_dom"/>
</dbReference>
<comment type="subcellular location">
    <subcellularLocation>
        <location evidence="1">Membrane</location>
    </subcellularLocation>
</comment>
<feature type="chain" id="PRO_5042811050" description="IPT/TIG domain-containing protein" evidence="6">
    <location>
        <begin position="20"/>
        <end position="878"/>
    </location>
</feature>
<evidence type="ECO:0000256" key="6">
    <source>
        <dbReference type="SAM" id="SignalP"/>
    </source>
</evidence>
<keyword evidence="9" id="KW-1185">Reference proteome</keyword>
<feature type="compositionally biased region" description="Low complexity" evidence="5">
    <location>
        <begin position="829"/>
        <end position="847"/>
    </location>
</feature>
<keyword evidence="3" id="KW-0472">Membrane</keyword>
<comment type="caution">
    <text evidence="8">The sequence shown here is derived from an EMBL/GenBank/DDBJ whole genome shotgun (WGS) entry which is preliminary data.</text>
</comment>